<feature type="non-terminal residue" evidence="1">
    <location>
        <position position="275"/>
    </location>
</feature>
<protein>
    <submittedName>
        <fullName evidence="1">SSUH2 protein</fullName>
    </submittedName>
</protein>
<dbReference type="PANTHER" id="PTHR48465">
    <property type="entry name" value="PROTEIN SSUH2 HOMOLOG"/>
    <property type="match status" value="1"/>
</dbReference>
<comment type="caution">
    <text evidence="1">The sequence shown here is derived from an EMBL/GenBank/DDBJ whole genome shotgun (WGS) entry which is preliminary data.</text>
</comment>
<gene>
    <name evidence="1" type="primary">Ssuh2_2</name>
    <name evidence="1" type="ORF">GTO95_0011033</name>
</gene>
<reference evidence="1" key="1">
    <citation type="journal article" date="2021" name="Cell">
        <title>Tracing the genetic footprints of vertebrate landing in non-teleost ray-finned fishes.</title>
        <authorList>
            <person name="Bi X."/>
            <person name="Wang K."/>
            <person name="Yang L."/>
            <person name="Pan H."/>
            <person name="Jiang H."/>
            <person name="Wei Q."/>
            <person name="Fang M."/>
            <person name="Yu H."/>
            <person name="Zhu C."/>
            <person name="Cai Y."/>
            <person name="He Y."/>
            <person name="Gan X."/>
            <person name="Zeng H."/>
            <person name="Yu D."/>
            <person name="Zhu Y."/>
            <person name="Jiang H."/>
            <person name="Qiu Q."/>
            <person name="Yang H."/>
            <person name="Zhang Y.E."/>
            <person name="Wang W."/>
            <person name="Zhu M."/>
            <person name="He S."/>
            <person name="Zhang G."/>
        </authorList>
    </citation>
    <scope>NUCLEOTIDE SEQUENCE</scope>
    <source>
        <strain evidence="1">Allg_001</strain>
    </source>
</reference>
<evidence type="ECO:0000313" key="2">
    <source>
        <dbReference type="Proteomes" id="UP000736164"/>
    </source>
</evidence>
<proteinExistence type="predicted"/>
<dbReference type="InterPro" id="IPR052789">
    <property type="entry name" value="SSUH2_homolog"/>
</dbReference>
<dbReference type="AlphaFoldDB" id="A0A8J7NTD8"/>
<name>A0A8J7NTD8_ATRSP</name>
<accession>A0A8J7NTD8</accession>
<feature type="non-terminal residue" evidence="1">
    <location>
        <position position="1"/>
    </location>
</feature>
<dbReference type="PANTHER" id="PTHR48465:SF1">
    <property type="entry name" value="PROTEIN SSUH2 HOMOLOG"/>
    <property type="match status" value="1"/>
</dbReference>
<sequence>MVFTSIRQEAAYYYSLETFAEHRAVCTRYQPHTDKIFRTSGPKDREEPAPWDLSASPAKMFQNQVQYIRIPGTDVVKGCPGCRGQKWTPCSFCQASGKVRCPVCHGSGWSSKRRLCWGCNGQRLVPCAACMALGRVCCETCIGKGQLSYFRELRVEHKCYLGDHIHSTANIPEHLLPSAPGEILYESTAEKLHGFSTSTVDEINSISQRLVEESRRTCSDCRIIQQRQMLKAVPVTQVQYYWKDKSGTFFIYGSDHCIYCNDYPKKKIICCTQWF</sequence>
<keyword evidence="2" id="KW-1185">Reference proteome</keyword>
<organism evidence="1 2">
    <name type="scientific">Atractosteus spatula</name>
    <name type="common">Alligator gar</name>
    <name type="synonym">Lepisosteus spatula</name>
    <dbReference type="NCBI Taxonomy" id="7917"/>
    <lineage>
        <taxon>Eukaryota</taxon>
        <taxon>Metazoa</taxon>
        <taxon>Chordata</taxon>
        <taxon>Craniata</taxon>
        <taxon>Vertebrata</taxon>
        <taxon>Euteleostomi</taxon>
        <taxon>Actinopterygii</taxon>
        <taxon>Neopterygii</taxon>
        <taxon>Holostei</taxon>
        <taxon>Semionotiformes</taxon>
        <taxon>Lepisosteidae</taxon>
        <taxon>Atractosteus</taxon>
    </lineage>
</organism>
<evidence type="ECO:0000313" key="1">
    <source>
        <dbReference type="EMBL" id="MBN3317514.1"/>
    </source>
</evidence>
<dbReference type="Proteomes" id="UP000736164">
    <property type="component" value="Unassembled WGS sequence"/>
</dbReference>
<dbReference type="EMBL" id="JAAWVO010035694">
    <property type="protein sequence ID" value="MBN3317514.1"/>
    <property type="molecule type" value="Genomic_DNA"/>
</dbReference>